<name>A0ACC1HN36_9FUNG</name>
<dbReference type="EC" id="6.1.1.17" evidence="1"/>
<sequence length="356" mass="39562">MAAVLTLAKKGFPTPWTAAGVAEHINLLKGERVISVSWVDSNTVSSKDKRVASSLEIDGTTLLGTEKVMSKLLVRYAEELGYIDTGVVEWVRFVGEKMAKPSQDRGYVFEVLDEFDHHLAMRSFFVGYTVTAADLAIWGALRQSPVFQAALKEAPSPVGANLLRWYKFVNAMPFAASVMDTFSGSSKASETNKADQGSFDLSVKDLEYGKVCTRFPPEPSGYLHIGHAKAALLNEYIAHTNGGKLLIRFDDTNPTKEKMEYQDAIIADLELLGIKGDAISYTSDYFDVLYDYAIRAINEGIAYVDDTDQKTMQHERMHGIASKSRDLSVEENLKRFEEMKQGTEFGQKCCLRAKMS</sequence>
<evidence type="ECO:0000313" key="2">
    <source>
        <dbReference type="Proteomes" id="UP001145114"/>
    </source>
</evidence>
<reference evidence="1" key="1">
    <citation type="submission" date="2022-06" db="EMBL/GenBank/DDBJ databases">
        <title>Phylogenomic reconstructions and comparative analyses of Kickxellomycotina fungi.</title>
        <authorList>
            <person name="Reynolds N.K."/>
            <person name="Stajich J.E."/>
            <person name="Barry K."/>
            <person name="Grigoriev I.V."/>
            <person name="Crous P."/>
            <person name="Smith M.E."/>
        </authorList>
    </citation>
    <scope>NUCLEOTIDE SEQUENCE</scope>
    <source>
        <strain evidence="1">RSA 2271</strain>
    </source>
</reference>
<accession>A0ACC1HN36</accession>
<keyword evidence="2" id="KW-1185">Reference proteome</keyword>
<protein>
    <submittedName>
        <fullName evidence="1">Glutamate--tRNA ligase</fullName>
        <ecNumber evidence="1">6.1.1.17</ecNumber>
    </submittedName>
</protein>
<dbReference type="EMBL" id="JAMZIH010002190">
    <property type="protein sequence ID" value="KAJ1677612.1"/>
    <property type="molecule type" value="Genomic_DNA"/>
</dbReference>
<proteinExistence type="predicted"/>
<gene>
    <name evidence="1" type="primary">GUS1_2</name>
    <name evidence="1" type="ORF">EV182_005810</name>
</gene>
<keyword evidence="1" id="KW-0436">Ligase</keyword>
<evidence type="ECO:0000313" key="1">
    <source>
        <dbReference type="EMBL" id="KAJ1677612.1"/>
    </source>
</evidence>
<dbReference type="Proteomes" id="UP001145114">
    <property type="component" value="Unassembled WGS sequence"/>
</dbReference>
<comment type="caution">
    <text evidence="1">The sequence shown here is derived from an EMBL/GenBank/DDBJ whole genome shotgun (WGS) entry which is preliminary data.</text>
</comment>
<organism evidence="1 2">
    <name type="scientific">Spiromyces aspiralis</name>
    <dbReference type="NCBI Taxonomy" id="68401"/>
    <lineage>
        <taxon>Eukaryota</taxon>
        <taxon>Fungi</taxon>
        <taxon>Fungi incertae sedis</taxon>
        <taxon>Zoopagomycota</taxon>
        <taxon>Kickxellomycotina</taxon>
        <taxon>Kickxellomycetes</taxon>
        <taxon>Kickxellales</taxon>
        <taxon>Kickxellaceae</taxon>
        <taxon>Spiromyces</taxon>
    </lineage>
</organism>
<feature type="non-terminal residue" evidence="1">
    <location>
        <position position="356"/>
    </location>
</feature>